<protein>
    <submittedName>
        <fullName evidence="1">Uncharacterized protein</fullName>
    </submittedName>
</protein>
<dbReference type="AlphaFoldDB" id="A0A2P2QMI3"/>
<sequence>MARMMENHPAFPNTPNFHGYSSFQKYQLGHIPKQLSNCIYLEIFVPF</sequence>
<accession>A0A2P2QMI3</accession>
<reference evidence="1" key="1">
    <citation type="submission" date="2018-02" db="EMBL/GenBank/DDBJ databases">
        <title>Rhizophora mucronata_Transcriptome.</title>
        <authorList>
            <person name="Meera S.P."/>
            <person name="Sreeshan A."/>
            <person name="Augustine A."/>
        </authorList>
    </citation>
    <scope>NUCLEOTIDE SEQUENCE</scope>
    <source>
        <tissue evidence="1">Leaf</tissue>
    </source>
</reference>
<proteinExistence type="predicted"/>
<evidence type="ECO:0000313" key="1">
    <source>
        <dbReference type="EMBL" id="MBX68178.1"/>
    </source>
</evidence>
<organism evidence="1">
    <name type="scientific">Rhizophora mucronata</name>
    <name type="common">Asiatic mangrove</name>
    <dbReference type="NCBI Taxonomy" id="61149"/>
    <lineage>
        <taxon>Eukaryota</taxon>
        <taxon>Viridiplantae</taxon>
        <taxon>Streptophyta</taxon>
        <taxon>Embryophyta</taxon>
        <taxon>Tracheophyta</taxon>
        <taxon>Spermatophyta</taxon>
        <taxon>Magnoliopsida</taxon>
        <taxon>eudicotyledons</taxon>
        <taxon>Gunneridae</taxon>
        <taxon>Pentapetalae</taxon>
        <taxon>rosids</taxon>
        <taxon>fabids</taxon>
        <taxon>Malpighiales</taxon>
        <taxon>Rhizophoraceae</taxon>
        <taxon>Rhizophora</taxon>
    </lineage>
</organism>
<name>A0A2P2QMI3_RHIMU</name>
<dbReference type="EMBL" id="GGEC01087694">
    <property type="protein sequence ID" value="MBX68178.1"/>
    <property type="molecule type" value="Transcribed_RNA"/>
</dbReference>